<comment type="cofactor">
    <cofactor evidence="1">
        <name>thiamine diphosphate</name>
        <dbReference type="ChEBI" id="CHEBI:58937"/>
    </cofactor>
</comment>
<proteinExistence type="inferred from homology"/>
<evidence type="ECO:0000256" key="3">
    <source>
        <dbReference type="ARBA" id="ARBA00023052"/>
    </source>
</evidence>
<gene>
    <name evidence="8" type="ORF">GCM10011354_21950</name>
</gene>
<dbReference type="Pfam" id="PF00205">
    <property type="entry name" value="TPP_enzyme_M"/>
    <property type="match status" value="1"/>
</dbReference>
<accession>A0A8J3AAW5</accession>
<keyword evidence="3 4" id="KW-0786">Thiamine pyrophosphate</keyword>
<dbReference type="InterPro" id="IPR029061">
    <property type="entry name" value="THDP-binding"/>
</dbReference>
<evidence type="ECO:0000256" key="4">
    <source>
        <dbReference type="RuleBase" id="RU362132"/>
    </source>
</evidence>
<evidence type="ECO:0000259" key="7">
    <source>
        <dbReference type="Pfam" id="PF02776"/>
    </source>
</evidence>
<evidence type="ECO:0000256" key="2">
    <source>
        <dbReference type="ARBA" id="ARBA00007812"/>
    </source>
</evidence>
<dbReference type="InterPro" id="IPR012001">
    <property type="entry name" value="Thiamin_PyroP_enz_TPP-bd_dom"/>
</dbReference>
<dbReference type="Pfam" id="PF02775">
    <property type="entry name" value="TPP_enzyme_C"/>
    <property type="match status" value="1"/>
</dbReference>
<dbReference type="GO" id="GO:0003984">
    <property type="term" value="F:acetolactate synthase activity"/>
    <property type="evidence" value="ECO:0007669"/>
    <property type="project" value="TreeGrafter"/>
</dbReference>
<comment type="caution">
    <text evidence="8">The sequence shown here is derived from an EMBL/GenBank/DDBJ whole genome shotgun (WGS) entry which is preliminary data.</text>
</comment>
<dbReference type="InterPro" id="IPR000399">
    <property type="entry name" value="TPP-bd_CS"/>
</dbReference>
<dbReference type="PANTHER" id="PTHR18968">
    <property type="entry name" value="THIAMINE PYROPHOSPHATE ENZYMES"/>
    <property type="match status" value="1"/>
</dbReference>
<dbReference type="InterPro" id="IPR011766">
    <property type="entry name" value="TPP_enzyme_TPP-bd"/>
</dbReference>
<dbReference type="OrthoDB" id="4494979at2"/>
<dbReference type="InterPro" id="IPR045229">
    <property type="entry name" value="TPP_enz"/>
</dbReference>
<organism evidence="8 9">
    <name type="scientific">Egicoccus halophilus</name>
    <dbReference type="NCBI Taxonomy" id="1670830"/>
    <lineage>
        <taxon>Bacteria</taxon>
        <taxon>Bacillati</taxon>
        <taxon>Actinomycetota</taxon>
        <taxon>Nitriliruptoria</taxon>
        <taxon>Egicoccales</taxon>
        <taxon>Egicoccaceae</taxon>
        <taxon>Egicoccus</taxon>
    </lineage>
</organism>
<dbReference type="PANTHER" id="PTHR18968:SF13">
    <property type="entry name" value="ACETOLACTATE SYNTHASE CATALYTIC SUBUNIT, MITOCHONDRIAL"/>
    <property type="match status" value="1"/>
</dbReference>
<dbReference type="GO" id="GO:0050660">
    <property type="term" value="F:flavin adenine dinucleotide binding"/>
    <property type="evidence" value="ECO:0007669"/>
    <property type="project" value="TreeGrafter"/>
</dbReference>
<keyword evidence="9" id="KW-1185">Reference proteome</keyword>
<reference evidence="8" key="1">
    <citation type="journal article" date="2014" name="Int. J. Syst. Evol. Microbiol.">
        <title>Complete genome sequence of Corynebacterium casei LMG S-19264T (=DSM 44701T), isolated from a smear-ripened cheese.</title>
        <authorList>
            <consortium name="US DOE Joint Genome Institute (JGI-PGF)"/>
            <person name="Walter F."/>
            <person name="Albersmeier A."/>
            <person name="Kalinowski J."/>
            <person name="Ruckert C."/>
        </authorList>
    </citation>
    <scope>NUCLEOTIDE SEQUENCE</scope>
    <source>
        <strain evidence="8">CGMCC 1.14988</strain>
    </source>
</reference>
<evidence type="ECO:0008006" key="10">
    <source>
        <dbReference type="Google" id="ProtNLM"/>
    </source>
</evidence>
<dbReference type="Gene3D" id="3.40.50.970">
    <property type="match status" value="2"/>
</dbReference>
<dbReference type="Pfam" id="PF02776">
    <property type="entry name" value="TPP_enzyme_N"/>
    <property type="match status" value="1"/>
</dbReference>
<dbReference type="Gene3D" id="3.40.50.1220">
    <property type="entry name" value="TPP-binding domain"/>
    <property type="match status" value="1"/>
</dbReference>
<dbReference type="InterPro" id="IPR012000">
    <property type="entry name" value="Thiamin_PyroP_enz_cen_dom"/>
</dbReference>
<dbReference type="PROSITE" id="PS00187">
    <property type="entry name" value="TPP_ENZYMES"/>
    <property type="match status" value="1"/>
</dbReference>
<evidence type="ECO:0000259" key="6">
    <source>
        <dbReference type="Pfam" id="PF02775"/>
    </source>
</evidence>
<dbReference type="RefSeq" id="WP_130649180.1">
    <property type="nucleotide sequence ID" value="NZ_BMHA01000007.1"/>
</dbReference>
<comment type="similarity">
    <text evidence="2 4">Belongs to the TPP enzyme family.</text>
</comment>
<dbReference type="GO" id="GO:0009097">
    <property type="term" value="P:isoleucine biosynthetic process"/>
    <property type="evidence" value="ECO:0007669"/>
    <property type="project" value="TreeGrafter"/>
</dbReference>
<dbReference type="GO" id="GO:0005948">
    <property type="term" value="C:acetolactate synthase complex"/>
    <property type="evidence" value="ECO:0007669"/>
    <property type="project" value="TreeGrafter"/>
</dbReference>
<dbReference type="InterPro" id="IPR029035">
    <property type="entry name" value="DHS-like_NAD/FAD-binding_dom"/>
</dbReference>
<dbReference type="AlphaFoldDB" id="A0A8J3AAW5"/>
<evidence type="ECO:0000313" key="8">
    <source>
        <dbReference type="EMBL" id="GGI07009.1"/>
    </source>
</evidence>
<dbReference type="EMBL" id="BMHA01000007">
    <property type="protein sequence ID" value="GGI07009.1"/>
    <property type="molecule type" value="Genomic_DNA"/>
</dbReference>
<dbReference type="GO" id="GO:0000287">
    <property type="term" value="F:magnesium ion binding"/>
    <property type="evidence" value="ECO:0007669"/>
    <property type="project" value="InterPro"/>
</dbReference>
<dbReference type="NCBIfam" id="NF005712">
    <property type="entry name" value="PRK07524.1"/>
    <property type="match status" value="1"/>
</dbReference>
<feature type="domain" description="Thiamine pyrophosphate enzyme TPP-binding" evidence="6">
    <location>
        <begin position="392"/>
        <end position="534"/>
    </location>
</feature>
<dbReference type="Proteomes" id="UP000650511">
    <property type="component" value="Unassembled WGS sequence"/>
</dbReference>
<dbReference type="SUPFAM" id="SSF52467">
    <property type="entry name" value="DHS-like NAD/FAD-binding domain"/>
    <property type="match status" value="1"/>
</dbReference>
<dbReference type="CDD" id="cd00568">
    <property type="entry name" value="TPP_enzymes"/>
    <property type="match status" value="1"/>
</dbReference>
<dbReference type="FunFam" id="3.40.50.970:FF:000007">
    <property type="entry name" value="Acetolactate synthase"/>
    <property type="match status" value="1"/>
</dbReference>
<evidence type="ECO:0000313" key="9">
    <source>
        <dbReference type="Proteomes" id="UP000650511"/>
    </source>
</evidence>
<dbReference type="SUPFAM" id="SSF52518">
    <property type="entry name" value="Thiamin diphosphate-binding fold (THDP-binding)"/>
    <property type="match status" value="2"/>
</dbReference>
<dbReference type="GO" id="GO:0009099">
    <property type="term" value="P:L-valine biosynthetic process"/>
    <property type="evidence" value="ECO:0007669"/>
    <property type="project" value="TreeGrafter"/>
</dbReference>
<dbReference type="CDD" id="cd07035">
    <property type="entry name" value="TPP_PYR_POX_like"/>
    <property type="match status" value="1"/>
</dbReference>
<feature type="domain" description="Thiamine pyrophosphate enzyme central" evidence="5">
    <location>
        <begin position="192"/>
        <end position="322"/>
    </location>
</feature>
<name>A0A8J3AAW5_9ACTN</name>
<protein>
    <recommendedName>
        <fullName evidence="10">Acetolactate synthase-1/2/3 large subunit</fullName>
    </recommendedName>
</protein>
<dbReference type="GO" id="GO:0030976">
    <property type="term" value="F:thiamine pyrophosphate binding"/>
    <property type="evidence" value="ECO:0007669"/>
    <property type="project" value="InterPro"/>
</dbReference>
<reference evidence="8" key="2">
    <citation type="submission" date="2020-09" db="EMBL/GenBank/DDBJ databases">
        <authorList>
            <person name="Sun Q."/>
            <person name="Zhou Y."/>
        </authorList>
    </citation>
    <scope>NUCLEOTIDE SEQUENCE</scope>
    <source>
        <strain evidence="8">CGMCC 1.14988</strain>
    </source>
</reference>
<feature type="domain" description="Thiamine pyrophosphate enzyme N-terminal TPP-binding" evidence="7">
    <location>
        <begin position="4"/>
        <end position="115"/>
    </location>
</feature>
<evidence type="ECO:0000259" key="5">
    <source>
        <dbReference type="Pfam" id="PF00205"/>
    </source>
</evidence>
<sequence length="543" mass="55557">MIERTGGEAVVRALAAHGVDLVFGIPGTHNLAIYAALDAHGIRHVSPRHEQGAGYAADGYARISGRPGVVITTTGPAALNVSAALAQAYSDSVPVLAVSPGLPLAHPARGNGYLHEVKDQTGAMDAVVAYSHRVTSVAEIPGAVAEAFVAMTAGRPRPVHLEVPLDLLEASAPTPDVAPVATARPCPSDDALAAAAAFLADARRPVLVVGGGARSAAAQVRRLAERLGASVVATTNGKGVLAERHPLAVGAGVHHPAVQALAEDSDAVVAVGTELAPADLWYGPLPTDGKLVHVDIDAGQLVRNARPRVALAGDAATTLDALLARLPDAGDTTTDVATAETRAEAEARAAQWRQRLRDDARKEGADWLGLVDVLAEVLADDAVVAGDSTMACYYGVLANLPRHRPGAFLYPTGLGTLGYGLPAAMGAKLASPDTDVVAVLGDGGVMFTLPELAAAAQAGLALPVLVVDNGGYGEIRREMLERDETPLGTELPAVDLPAAARALGCHGHEVGTLAQLPELLETALTADRPTLLRVPETITGSTP</sequence>
<evidence type="ECO:0000256" key="1">
    <source>
        <dbReference type="ARBA" id="ARBA00001964"/>
    </source>
</evidence>